<name>A0A2H1VK24_SPOFR</name>
<evidence type="ECO:0000256" key="7">
    <source>
        <dbReference type="ARBA" id="ARBA00023242"/>
    </source>
</evidence>
<keyword evidence="5" id="KW-0227">DNA damage</keyword>
<feature type="compositionally biased region" description="Acidic residues" evidence="10">
    <location>
        <begin position="50"/>
        <end position="60"/>
    </location>
</feature>
<dbReference type="AlphaFoldDB" id="A0A2H1VK24"/>
<organism evidence="12">
    <name type="scientific">Spodoptera frugiperda</name>
    <name type="common">Fall armyworm</name>
    <dbReference type="NCBI Taxonomy" id="7108"/>
    <lineage>
        <taxon>Eukaryota</taxon>
        <taxon>Metazoa</taxon>
        <taxon>Ecdysozoa</taxon>
        <taxon>Arthropoda</taxon>
        <taxon>Hexapoda</taxon>
        <taxon>Insecta</taxon>
        <taxon>Pterygota</taxon>
        <taxon>Neoptera</taxon>
        <taxon>Endopterygota</taxon>
        <taxon>Lepidoptera</taxon>
        <taxon>Glossata</taxon>
        <taxon>Ditrysia</taxon>
        <taxon>Noctuoidea</taxon>
        <taxon>Noctuidae</taxon>
        <taxon>Amphipyrinae</taxon>
        <taxon>Spodoptera</taxon>
    </lineage>
</organism>
<evidence type="ECO:0000259" key="11">
    <source>
        <dbReference type="Pfam" id="PF15715"/>
    </source>
</evidence>
<dbReference type="GO" id="GO:0051726">
    <property type="term" value="P:regulation of cell cycle"/>
    <property type="evidence" value="ECO:0007669"/>
    <property type="project" value="InterPro"/>
</dbReference>
<feature type="compositionally biased region" description="Basic and acidic residues" evidence="10">
    <location>
        <begin position="157"/>
        <end position="166"/>
    </location>
</feature>
<dbReference type="EMBL" id="ODYU01002977">
    <property type="protein sequence ID" value="SOQ41156.1"/>
    <property type="molecule type" value="Genomic_DNA"/>
</dbReference>
<dbReference type="GO" id="GO:0005634">
    <property type="term" value="C:nucleus"/>
    <property type="evidence" value="ECO:0007669"/>
    <property type="project" value="UniProtKB-SubCell"/>
</dbReference>
<keyword evidence="4" id="KW-0963">Cytoplasm</keyword>
<evidence type="ECO:0000256" key="9">
    <source>
        <dbReference type="ARBA" id="ARBA00031186"/>
    </source>
</evidence>
<evidence type="ECO:0000256" key="2">
    <source>
        <dbReference type="ARBA" id="ARBA00004556"/>
    </source>
</evidence>
<dbReference type="GO" id="GO:0019985">
    <property type="term" value="P:translesion synthesis"/>
    <property type="evidence" value="ECO:0007669"/>
    <property type="project" value="TreeGrafter"/>
</dbReference>
<reference evidence="12" key="1">
    <citation type="submission" date="2016-07" db="EMBL/GenBank/DDBJ databases">
        <authorList>
            <person name="Bretaudeau A."/>
        </authorList>
    </citation>
    <scope>NUCLEOTIDE SEQUENCE</scope>
    <source>
        <strain evidence="12">Rice</strain>
        <tissue evidence="12">Whole body</tissue>
    </source>
</reference>
<dbReference type="PANTHER" id="PTHR15679:SF8">
    <property type="entry name" value="PCNA-ASSOCIATED FACTOR"/>
    <property type="match status" value="1"/>
</dbReference>
<gene>
    <name evidence="12" type="ORF">SFRICE_002766</name>
</gene>
<evidence type="ECO:0000256" key="6">
    <source>
        <dbReference type="ARBA" id="ARBA00023204"/>
    </source>
</evidence>
<dbReference type="PANTHER" id="PTHR15679">
    <property type="entry name" value="PCNA-ASSOCIATED FACTOR"/>
    <property type="match status" value="1"/>
</dbReference>
<evidence type="ECO:0000256" key="10">
    <source>
        <dbReference type="SAM" id="MobiDB-lite"/>
    </source>
</evidence>
<keyword evidence="6" id="KW-0234">DNA repair</keyword>
<sequence>MARTKASVGSKASSDKGSKGYSGGNPVCPRETPKWQKPITRFFISKEDPRDEEVEVDDETATSSKPKPKPNVIQSDSEEEILIEKPKNNVLDESLDLEPLNGEDSHKIEEYYPKGSKGKGVGKKSKGKENRGDVKRVREDEDVESDSKRVKNAFRTRLKEPSDHHRWGPVGLMPNPELRTT</sequence>
<keyword evidence="7" id="KW-0539">Nucleus</keyword>
<evidence type="ECO:0000256" key="8">
    <source>
        <dbReference type="ARBA" id="ARBA00030014"/>
    </source>
</evidence>
<protein>
    <recommendedName>
        <fullName evidence="3">PCNA-associated factor</fullName>
    </recommendedName>
    <alternativeName>
        <fullName evidence="8">PCNA-associated factor of 15 kDa</fullName>
    </alternativeName>
    <alternativeName>
        <fullName evidence="9">PCNA-clamp-associated factor</fullName>
    </alternativeName>
</protein>
<proteinExistence type="predicted"/>
<feature type="compositionally biased region" description="Basic residues" evidence="10">
    <location>
        <begin position="116"/>
        <end position="126"/>
    </location>
</feature>
<dbReference type="GO" id="GO:0003682">
    <property type="term" value="F:chromatin binding"/>
    <property type="evidence" value="ECO:0007669"/>
    <property type="project" value="TreeGrafter"/>
</dbReference>
<feature type="compositionally biased region" description="Basic and acidic residues" evidence="10">
    <location>
        <begin position="127"/>
        <end position="149"/>
    </location>
</feature>
<evidence type="ECO:0000256" key="5">
    <source>
        <dbReference type="ARBA" id="ARBA00022763"/>
    </source>
</evidence>
<evidence type="ECO:0000256" key="4">
    <source>
        <dbReference type="ARBA" id="ARBA00022490"/>
    </source>
</evidence>
<evidence type="ECO:0000256" key="3">
    <source>
        <dbReference type="ARBA" id="ARBA00013777"/>
    </source>
</evidence>
<dbReference type="InterPro" id="IPR040444">
    <property type="entry name" value="PCNA-AF"/>
</dbReference>
<comment type="subcellular location">
    <subcellularLocation>
        <location evidence="2">Cytoplasm</location>
        <location evidence="2">Perinuclear region</location>
    </subcellularLocation>
    <subcellularLocation>
        <location evidence="1">Nucleus</location>
    </subcellularLocation>
</comment>
<accession>A0A2H1VK24</accession>
<dbReference type="GO" id="GO:0048471">
    <property type="term" value="C:perinuclear region of cytoplasm"/>
    <property type="evidence" value="ECO:0007669"/>
    <property type="project" value="UniProtKB-SubCell"/>
</dbReference>
<feature type="region of interest" description="Disordered" evidence="10">
    <location>
        <begin position="1"/>
        <end position="181"/>
    </location>
</feature>
<feature type="compositionally biased region" description="Basic and acidic residues" evidence="10">
    <location>
        <begin position="103"/>
        <end position="112"/>
    </location>
</feature>
<feature type="domain" description="PCNA-associated factor histone-like" evidence="11">
    <location>
        <begin position="6"/>
        <end position="139"/>
    </location>
</feature>
<feature type="compositionally biased region" description="Low complexity" evidence="10">
    <location>
        <begin position="1"/>
        <end position="12"/>
    </location>
</feature>
<evidence type="ECO:0000313" key="12">
    <source>
        <dbReference type="EMBL" id="SOQ41156.1"/>
    </source>
</evidence>
<dbReference type="Pfam" id="PF15715">
    <property type="entry name" value="PAF"/>
    <property type="match status" value="1"/>
</dbReference>
<dbReference type="GO" id="GO:0006281">
    <property type="term" value="P:DNA repair"/>
    <property type="evidence" value="ECO:0007669"/>
    <property type="project" value="UniProtKB-KW"/>
</dbReference>
<evidence type="ECO:0000256" key="1">
    <source>
        <dbReference type="ARBA" id="ARBA00004123"/>
    </source>
</evidence>
<dbReference type="InterPro" id="IPR031444">
    <property type="entry name" value="PCNA-AF_dom"/>
</dbReference>